<dbReference type="Gene3D" id="1.10.1220.10">
    <property type="entry name" value="Met repressor-like"/>
    <property type="match status" value="1"/>
</dbReference>
<proteinExistence type="predicted"/>
<dbReference type="InterPro" id="IPR013321">
    <property type="entry name" value="Arc_rbn_hlx_hlx"/>
</dbReference>
<gene>
    <name evidence="2" type="ORF">KAK10_02145</name>
</gene>
<protein>
    <submittedName>
        <fullName evidence="2">Arc family DNA-binding protein</fullName>
    </submittedName>
</protein>
<evidence type="ECO:0000313" key="3">
    <source>
        <dbReference type="Proteomes" id="UP001057481"/>
    </source>
</evidence>
<sequence>MSDEKRFLLRLSQDLYDQISELARKDHRSVNSYIVNLLAQQLPINNFEDRHIIKQIINGASLDLVNNLVYVNGIYYRFKTDNNLSIDISANYCIVATDGNLLTLQRV</sequence>
<feature type="domain" description="Arc-like DNA binding" evidence="1">
    <location>
        <begin position="1"/>
        <end position="41"/>
    </location>
</feature>
<dbReference type="RefSeq" id="WP_205143305.1">
    <property type="nucleotide sequence ID" value="NZ_JAFBDN010000004.1"/>
</dbReference>
<organism evidence="2 3">
    <name type="scientific">Periweissella beninensis</name>
    <dbReference type="NCBI Taxonomy" id="504936"/>
    <lineage>
        <taxon>Bacteria</taxon>
        <taxon>Bacillati</taxon>
        <taxon>Bacillota</taxon>
        <taxon>Bacilli</taxon>
        <taxon>Lactobacillales</taxon>
        <taxon>Lactobacillaceae</taxon>
        <taxon>Periweissella</taxon>
    </lineage>
</organism>
<keyword evidence="3" id="KW-1185">Reference proteome</keyword>
<evidence type="ECO:0000259" key="1">
    <source>
        <dbReference type="Pfam" id="PF03869"/>
    </source>
</evidence>
<dbReference type="InterPro" id="IPR010985">
    <property type="entry name" value="Ribbon_hlx_hlx"/>
</dbReference>
<comment type="caution">
    <text evidence="2">The sequence shown here is derived from an EMBL/GenBank/DDBJ whole genome shotgun (WGS) entry which is preliminary data.</text>
</comment>
<keyword evidence="2" id="KW-0238">DNA-binding</keyword>
<dbReference type="GO" id="GO:0003677">
    <property type="term" value="F:DNA binding"/>
    <property type="evidence" value="ECO:0007669"/>
    <property type="project" value="UniProtKB-KW"/>
</dbReference>
<name>A0ABT0VJZ5_9LACO</name>
<dbReference type="Pfam" id="PF03869">
    <property type="entry name" value="Arc"/>
    <property type="match status" value="1"/>
</dbReference>
<dbReference type="Proteomes" id="UP001057481">
    <property type="component" value="Unassembled WGS sequence"/>
</dbReference>
<dbReference type="InterPro" id="IPR005569">
    <property type="entry name" value="Arc_DNA-bd_dom"/>
</dbReference>
<accession>A0ABT0VJZ5</accession>
<dbReference type="SUPFAM" id="SSF47598">
    <property type="entry name" value="Ribbon-helix-helix"/>
    <property type="match status" value="1"/>
</dbReference>
<dbReference type="EMBL" id="JAGMVS010000039">
    <property type="protein sequence ID" value="MCM2436732.1"/>
    <property type="molecule type" value="Genomic_DNA"/>
</dbReference>
<reference evidence="2" key="1">
    <citation type="submission" date="2021-04" db="EMBL/GenBank/DDBJ databases">
        <title>Taxonomic assessment of Weissella genus.</title>
        <authorList>
            <person name="Fanelli F."/>
            <person name="Chieffi D."/>
            <person name="Dell'Aquila A."/>
            <person name="Gyu-Sung C."/>
            <person name="Franz C.M.A.P."/>
            <person name="Fusco V."/>
        </authorList>
    </citation>
    <scope>NUCLEOTIDE SEQUENCE</scope>
    <source>
        <strain evidence="2">LMG 25373</strain>
    </source>
</reference>
<evidence type="ECO:0000313" key="2">
    <source>
        <dbReference type="EMBL" id="MCM2436732.1"/>
    </source>
</evidence>